<dbReference type="Gramene" id="BGIOSGA037553-TA">
    <property type="protein sequence ID" value="BGIOSGA037553-PA"/>
    <property type="gene ID" value="BGIOSGA037553"/>
</dbReference>
<evidence type="ECO:0000256" key="1">
    <source>
        <dbReference type="SAM" id="Phobius"/>
    </source>
</evidence>
<protein>
    <submittedName>
        <fullName evidence="2">Uncharacterized protein</fullName>
    </submittedName>
</protein>
<evidence type="ECO:0000313" key="3">
    <source>
        <dbReference type="Proteomes" id="UP000007015"/>
    </source>
</evidence>
<dbReference type="EMBL" id="CM000137">
    <property type="protein sequence ID" value="EEC69461.1"/>
    <property type="molecule type" value="Genomic_DNA"/>
</dbReference>
<sequence>MVFRKEDDDDDSDQYWRALVGILVLLLQALVIAIILLPLALLYLFGLLVSTGLSMWRLIERDYGGEDGGANLTPALNVLYSLALFQGVLFCYHDQSAMNPVSILGSQVKQAQVLLENKKEQNVATTATSTNADRWRSLKIILAVFL</sequence>
<dbReference type="PANTHER" id="PTHR33115:SF22">
    <property type="entry name" value="OS12G0449900 PROTEIN"/>
    <property type="match status" value="1"/>
</dbReference>
<evidence type="ECO:0000313" key="2">
    <source>
        <dbReference type="EMBL" id="EEC69461.1"/>
    </source>
</evidence>
<keyword evidence="1" id="KW-0472">Membrane</keyword>
<dbReference type="AlphaFoldDB" id="B8BME1"/>
<feature type="transmembrane region" description="Helical" evidence="1">
    <location>
        <begin position="20"/>
        <end position="49"/>
    </location>
</feature>
<dbReference type="Proteomes" id="UP000007015">
    <property type="component" value="Chromosome 12"/>
</dbReference>
<dbReference type="STRING" id="39946.B8BME1"/>
<keyword evidence="3" id="KW-1185">Reference proteome</keyword>
<keyword evidence="1" id="KW-1133">Transmembrane helix</keyword>
<keyword evidence="1" id="KW-0812">Transmembrane</keyword>
<dbReference type="PANTHER" id="PTHR33115">
    <property type="entry name" value="ARM REPEAT SUPERFAMILY PROTEIN"/>
    <property type="match status" value="1"/>
</dbReference>
<accession>B8BME1</accession>
<name>B8BME1_ORYSI</name>
<dbReference type="HOGENOM" id="CLU_1780506_0_0_1"/>
<organism evidence="2 3">
    <name type="scientific">Oryza sativa subsp. indica</name>
    <name type="common">Rice</name>
    <dbReference type="NCBI Taxonomy" id="39946"/>
    <lineage>
        <taxon>Eukaryota</taxon>
        <taxon>Viridiplantae</taxon>
        <taxon>Streptophyta</taxon>
        <taxon>Embryophyta</taxon>
        <taxon>Tracheophyta</taxon>
        <taxon>Spermatophyta</taxon>
        <taxon>Magnoliopsida</taxon>
        <taxon>Liliopsida</taxon>
        <taxon>Poales</taxon>
        <taxon>Poaceae</taxon>
        <taxon>BOP clade</taxon>
        <taxon>Oryzoideae</taxon>
        <taxon>Oryzeae</taxon>
        <taxon>Oryzinae</taxon>
        <taxon>Oryza</taxon>
        <taxon>Oryza sativa</taxon>
    </lineage>
</organism>
<gene>
    <name evidence="2" type="ORF">OsI_38654</name>
</gene>
<proteinExistence type="predicted"/>
<reference evidence="2 3" key="1">
    <citation type="journal article" date="2005" name="PLoS Biol.">
        <title>The genomes of Oryza sativa: a history of duplications.</title>
        <authorList>
            <person name="Yu J."/>
            <person name="Wang J."/>
            <person name="Lin W."/>
            <person name="Li S."/>
            <person name="Li H."/>
            <person name="Zhou J."/>
            <person name="Ni P."/>
            <person name="Dong W."/>
            <person name="Hu S."/>
            <person name="Zeng C."/>
            <person name="Zhang J."/>
            <person name="Zhang Y."/>
            <person name="Li R."/>
            <person name="Xu Z."/>
            <person name="Li S."/>
            <person name="Li X."/>
            <person name="Zheng H."/>
            <person name="Cong L."/>
            <person name="Lin L."/>
            <person name="Yin J."/>
            <person name="Geng J."/>
            <person name="Li G."/>
            <person name="Shi J."/>
            <person name="Liu J."/>
            <person name="Lv H."/>
            <person name="Li J."/>
            <person name="Wang J."/>
            <person name="Deng Y."/>
            <person name="Ran L."/>
            <person name="Shi X."/>
            <person name="Wang X."/>
            <person name="Wu Q."/>
            <person name="Li C."/>
            <person name="Ren X."/>
            <person name="Wang J."/>
            <person name="Wang X."/>
            <person name="Li D."/>
            <person name="Liu D."/>
            <person name="Zhang X."/>
            <person name="Ji Z."/>
            <person name="Zhao W."/>
            <person name="Sun Y."/>
            <person name="Zhang Z."/>
            <person name="Bao J."/>
            <person name="Han Y."/>
            <person name="Dong L."/>
            <person name="Ji J."/>
            <person name="Chen P."/>
            <person name="Wu S."/>
            <person name="Liu J."/>
            <person name="Xiao Y."/>
            <person name="Bu D."/>
            <person name="Tan J."/>
            <person name="Yang L."/>
            <person name="Ye C."/>
            <person name="Zhang J."/>
            <person name="Xu J."/>
            <person name="Zhou Y."/>
            <person name="Yu Y."/>
            <person name="Zhang B."/>
            <person name="Zhuang S."/>
            <person name="Wei H."/>
            <person name="Liu B."/>
            <person name="Lei M."/>
            <person name="Yu H."/>
            <person name="Li Y."/>
            <person name="Xu H."/>
            <person name="Wei S."/>
            <person name="He X."/>
            <person name="Fang L."/>
            <person name="Zhang Z."/>
            <person name="Zhang Y."/>
            <person name="Huang X."/>
            <person name="Su Z."/>
            <person name="Tong W."/>
            <person name="Li J."/>
            <person name="Tong Z."/>
            <person name="Li S."/>
            <person name="Ye J."/>
            <person name="Wang L."/>
            <person name="Fang L."/>
            <person name="Lei T."/>
            <person name="Chen C."/>
            <person name="Chen H."/>
            <person name="Xu Z."/>
            <person name="Li H."/>
            <person name="Huang H."/>
            <person name="Zhang F."/>
            <person name="Xu H."/>
            <person name="Li N."/>
            <person name="Zhao C."/>
            <person name="Li S."/>
            <person name="Dong L."/>
            <person name="Huang Y."/>
            <person name="Li L."/>
            <person name="Xi Y."/>
            <person name="Qi Q."/>
            <person name="Li W."/>
            <person name="Zhang B."/>
            <person name="Hu W."/>
            <person name="Zhang Y."/>
            <person name="Tian X."/>
            <person name="Jiao Y."/>
            <person name="Liang X."/>
            <person name="Jin J."/>
            <person name="Gao L."/>
            <person name="Zheng W."/>
            <person name="Hao B."/>
            <person name="Liu S."/>
            <person name="Wang W."/>
            <person name="Yuan L."/>
            <person name="Cao M."/>
            <person name="McDermott J."/>
            <person name="Samudrala R."/>
            <person name="Wang J."/>
            <person name="Wong G.K."/>
            <person name="Yang H."/>
        </authorList>
    </citation>
    <scope>NUCLEOTIDE SEQUENCE [LARGE SCALE GENOMIC DNA]</scope>
    <source>
        <strain evidence="3">cv. 93-11</strain>
    </source>
</reference>